<accession>A0AAD8GZ36</accession>
<gene>
    <name evidence="7" type="ORF">POM88_049802</name>
</gene>
<organism evidence="7 8">
    <name type="scientific">Heracleum sosnowskyi</name>
    <dbReference type="NCBI Taxonomy" id="360622"/>
    <lineage>
        <taxon>Eukaryota</taxon>
        <taxon>Viridiplantae</taxon>
        <taxon>Streptophyta</taxon>
        <taxon>Embryophyta</taxon>
        <taxon>Tracheophyta</taxon>
        <taxon>Spermatophyta</taxon>
        <taxon>Magnoliopsida</taxon>
        <taxon>eudicotyledons</taxon>
        <taxon>Gunneridae</taxon>
        <taxon>Pentapetalae</taxon>
        <taxon>asterids</taxon>
        <taxon>campanulids</taxon>
        <taxon>Apiales</taxon>
        <taxon>Apiaceae</taxon>
        <taxon>Apioideae</taxon>
        <taxon>apioid superclade</taxon>
        <taxon>Tordylieae</taxon>
        <taxon>Tordyliinae</taxon>
        <taxon>Heracleum</taxon>
    </lineage>
</organism>
<comment type="function">
    <text evidence="4">Transcription factor that specifically binds AT-rich DNA sequences related to the nuclear matrix attachment regions (MARs).</text>
</comment>
<dbReference type="Pfam" id="PF03479">
    <property type="entry name" value="PCC"/>
    <property type="match status" value="1"/>
</dbReference>
<dbReference type="PANTHER" id="PTHR31500">
    <property type="entry name" value="AT-HOOK MOTIF NUCLEAR-LOCALIZED PROTEIN 9"/>
    <property type="match status" value="1"/>
</dbReference>
<evidence type="ECO:0000256" key="2">
    <source>
        <dbReference type="ARBA" id="ARBA00023125"/>
    </source>
</evidence>
<keyword evidence="1 4" id="KW-0805">Transcription regulation</keyword>
<comment type="subcellular location">
    <subcellularLocation>
        <location evidence="4">Nucleus</location>
    </subcellularLocation>
</comment>
<evidence type="ECO:0000313" key="7">
    <source>
        <dbReference type="EMBL" id="KAK1356546.1"/>
    </source>
</evidence>
<dbReference type="InterPro" id="IPR039605">
    <property type="entry name" value="AHL"/>
</dbReference>
<proteinExistence type="predicted"/>
<feature type="domain" description="PPC" evidence="6">
    <location>
        <begin position="135"/>
        <end position="280"/>
    </location>
</feature>
<protein>
    <recommendedName>
        <fullName evidence="4">AT-hook motif nuclear-localized protein</fullName>
    </recommendedName>
</protein>
<dbReference type="GO" id="GO:0005634">
    <property type="term" value="C:nucleus"/>
    <property type="evidence" value="ECO:0007669"/>
    <property type="project" value="UniProtKB-SubCell"/>
</dbReference>
<keyword evidence="3 4" id="KW-0804">Transcription</keyword>
<dbReference type="Gene3D" id="3.30.1330.80">
    <property type="entry name" value="Hypothetical protein, similar to alpha- acetolactate decarboxylase, domain 2"/>
    <property type="match status" value="1"/>
</dbReference>
<name>A0AAD8GZ36_9APIA</name>
<evidence type="ECO:0000256" key="5">
    <source>
        <dbReference type="SAM" id="MobiDB-lite"/>
    </source>
</evidence>
<dbReference type="AlphaFoldDB" id="A0AAD8GZ36"/>
<sequence length="335" mass="36112">MDFRELPAQPPQHHQQPPLYNHQQQLAYNYQQPLVPSQSHFYTPQILLNNDNFNHNISDIIRQQNTSSFHVPQNPLDSPSPSSGFKSTGVSTELAIKRRGRPRKYDNISLHDSDKSSKKRHAGSGKKKLDALGSAGVGFTPHVITVDQGEDIASKIVDFSQQGPRTVCILSANGTIWNVTLRQTAMPSSTKSYEGIFEIITLSGSYSLSDDNGSLNQIGSLSVSLSGPDGQVLGGVVAGELIAATPVQVIVGSFITDSRKLKSGVFPTQPPSIISFGASGPEVSPMKEGSSESLGASGYSQLSKTTGPYCSTNEPMTPLFSNITWENSTLNMHPN</sequence>
<reference evidence="7" key="2">
    <citation type="submission" date="2023-05" db="EMBL/GenBank/DDBJ databases">
        <authorList>
            <person name="Schelkunov M.I."/>
        </authorList>
    </citation>
    <scope>NUCLEOTIDE SEQUENCE</scope>
    <source>
        <strain evidence="7">Hsosn_3</strain>
        <tissue evidence="7">Leaf</tissue>
    </source>
</reference>
<dbReference type="Proteomes" id="UP001237642">
    <property type="component" value="Unassembled WGS sequence"/>
</dbReference>
<feature type="compositionally biased region" description="Polar residues" evidence="5">
    <location>
        <begin position="291"/>
        <end position="300"/>
    </location>
</feature>
<feature type="compositionally biased region" description="Polar residues" evidence="5">
    <location>
        <begin position="69"/>
        <end position="91"/>
    </location>
</feature>
<evidence type="ECO:0000256" key="3">
    <source>
        <dbReference type="ARBA" id="ARBA00023163"/>
    </source>
</evidence>
<dbReference type="PANTHER" id="PTHR31500:SF51">
    <property type="entry name" value="AT-HOOK MOTIF NUCLEAR-LOCALIZED PROTEIN 8"/>
    <property type="match status" value="1"/>
</dbReference>
<keyword evidence="8" id="KW-1185">Reference proteome</keyword>
<comment type="domain">
    <text evidence="4">The PPC domain mediates interactions between AHL proteins.</text>
</comment>
<feature type="compositionally biased region" description="Basic and acidic residues" evidence="5">
    <location>
        <begin position="103"/>
        <end position="116"/>
    </location>
</feature>
<dbReference type="InterPro" id="IPR005175">
    <property type="entry name" value="PPC_dom"/>
</dbReference>
<reference evidence="7" key="1">
    <citation type="submission" date="2023-02" db="EMBL/GenBank/DDBJ databases">
        <title>Genome of toxic invasive species Heracleum sosnowskyi carries increased number of genes despite the absence of recent whole-genome duplications.</title>
        <authorList>
            <person name="Schelkunov M."/>
            <person name="Shtratnikova V."/>
            <person name="Makarenko M."/>
            <person name="Klepikova A."/>
            <person name="Omelchenko D."/>
            <person name="Novikova G."/>
            <person name="Obukhova E."/>
            <person name="Bogdanov V."/>
            <person name="Penin A."/>
            <person name="Logacheva M."/>
        </authorList>
    </citation>
    <scope>NUCLEOTIDE SEQUENCE</scope>
    <source>
        <strain evidence="7">Hsosn_3</strain>
        <tissue evidence="7">Leaf</tissue>
    </source>
</reference>
<feature type="region of interest" description="Disordered" evidence="5">
    <location>
        <begin position="69"/>
        <end position="129"/>
    </location>
</feature>
<dbReference type="GO" id="GO:0003680">
    <property type="term" value="F:minor groove of adenine-thymine-rich DNA binding"/>
    <property type="evidence" value="ECO:0007669"/>
    <property type="project" value="UniProtKB-UniRule"/>
</dbReference>
<evidence type="ECO:0000256" key="4">
    <source>
        <dbReference type="RuleBase" id="RU367031"/>
    </source>
</evidence>
<feature type="compositionally biased region" description="Basic residues" evidence="5">
    <location>
        <begin position="117"/>
        <end position="126"/>
    </location>
</feature>
<feature type="region of interest" description="Disordered" evidence="5">
    <location>
        <begin position="278"/>
        <end position="300"/>
    </location>
</feature>
<evidence type="ECO:0000313" key="8">
    <source>
        <dbReference type="Proteomes" id="UP001237642"/>
    </source>
</evidence>
<keyword evidence="2 4" id="KW-0238">DNA-binding</keyword>
<dbReference type="SUPFAM" id="SSF117856">
    <property type="entry name" value="AF0104/ALDC/Ptd012-like"/>
    <property type="match status" value="1"/>
</dbReference>
<dbReference type="CDD" id="cd11378">
    <property type="entry name" value="DUF296"/>
    <property type="match status" value="1"/>
</dbReference>
<evidence type="ECO:0000259" key="6">
    <source>
        <dbReference type="PROSITE" id="PS51742"/>
    </source>
</evidence>
<dbReference type="PROSITE" id="PS51742">
    <property type="entry name" value="PPC"/>
    <property type="match status" value="1"/>
</dbReference>
<dbReference type="EMBL" id="JAUIZM010000011">
    <property type="protein sequence ID" value="KAK1356546.1"/>
    <property type="molecule type" value="Genomic_DNA"/>
</dbReference>
<keyword evidence="4" id="KW-0539">Nucleus</keyword>
<evidence type="ECO:0000256" key="1">
    <source>
        <dbReference type="ARBA" id="ARBA00023015"/>
    </source>
</evidence>
<comment type="caution">
    <text evidence="7">The sequence shown here is derived from an EMBL/GenBank/DDBJ whole genome shotgun (WGS) entry which is preliminary data.</text>
</comment>